<gene>
    <name evidence="1" type="ORF">SAMN05443428_11725</name>
</gene>
<proteinExistence type="predicted"/>
<dbReference type="AlphaFoldDB" id="A0A1T4XZQ0"/>
<dbReference type="CDD" id="cd02980">
    <property type="entry name" value="TRX_Fd_family"/>
    <property type="match status" value="1"/>
</dbReference>
<keyword evidence="2" id="KW-1185">Reference proteome</keyword>
<dbReference type="Proteomes" id="UP000190105">
    <property type="component" value="Unassembled WGS sequence"/>
</dbReference>
<organism evidence="1 2">
    <name type="scientific">Caloramator quimbayensis</name>
    <dbReference type="NCBI Taxonomy" id="1147123"/>
    <lineage>
        <taxon>Bacteria</taxon>
        <taxon>Bacillati</taxon>
        <taxon>Bacillota</taxon>
        <taxon>Clostridia</taxon>
        <taxon>Eubacteriales</taxon>
        <taxon>Clostridiaceae</taxon>
        <taxon>Caloramator</taxon>
    </lineage>
</organism>
<evidence type="ECO:0000313" key="1">
    <source>
        <dbReference type="EMBL" id="SKA95057.1"/>
    </source>
</evidence>
<evidence type="ECO:0000313" key="2">
    <source>
        <dbReference type="Proteomes" id="UP000190105"/>
    </source>
</evidence>
<dbReference type="STRING" id="1147123.SAMN05443428_11725"/>
<name>A0A1T4XZQ0_9CLOT</name>
<accession>A0A1T4XZQ0</accession>
<dbReference type="InterPro" id="IPR036249">
    <property type="entry name" value="Thioredoxin-like_sf"/>
</dbReference>
<dbReference type="EMBL" id="FUYH01000017">
    <property type="protein sequence ID" value="SKA95057.1"/>
    <property type="molecule type" value="Genomic_DNA"/>
</dbReference>
<protein>
    <submittedName>
        <fullName evidence="1">NADH dehydrogenase subunit E</fullName>
    </submittedName>
</protein>
<dbReference type="Gene3D" id="3.40.30.10">
    <property type="entry name" value="Glutaredoxin"/>
    <property type="match status" value="1"/>
</dbReference>
<reference evidence="2" key="1">
    <citation type="submission" date="2017-02" db="EMBL/GenBank/DDBJ databases">
        <authorList>
            <person name="Varghese N."/>
            <person name="Submissions S."/>
        </authorList>
    </citation>
    <scope>NUCLEOTIDE SEQUENCE [LARGE SCALE GENOMIC DNA]</scope>
    <source>
        <strain evidence="2">USBA 833</strain>
    </source>
</reference>
<dbReference type="SUPFAM" id="SSF52833">
    <property type="entry name" value="Thioredoxin-like"/>
    <property type="match status" value="1"/>
</dbReference>
<dbReference type="Pfam" id="PF01257">
    <property type="entry name" value="2Fe-2S_thioredx"/>
    <property type="match status" value="1"/>
</dbReference>
<dbReference type="RefSeq" id="WP_078697135.1">
    <property type="nucleotide sequence ID" value="NZ_FUYH01000017.1"/>
</dbReference>
<sequence length="85" mass="9636">MLSVYICVGSSCHLKGSYQIMKIFQEIIKEKKLEEKVELKASFCLGNCTNGVSIKVDDVIFGNLTPENAREKFDEYILKKVNSND</sequence>
<dbReference type="OrthoDB" id="9807975at2"/>